<sequence>MKYTQYFLYTRQRPDRAYIKDEWIDFTIKNPVQTQIQSDGRIRKWAKIEEEGKYLRVILLEDGETIHNAFFDRDFKEV</sequence>
<gene>
    <name evidence="1" type="ORF">KSU1_B0080</name>
</gene>
<protein>
    <submittedName>
        <fullName evidence="1">Uncharacterized protein</fullName>
    </submittedName>
</protein>
<dbReference type="OrthoDB" id="290767at2"/>
<evidence type="ECO:0000313" key="2">
    <source>
        <dbReference type="Proteomes" id="UP000002985"/>
    </source>
</evidence>
<dbReference type="STRING" id="247490.KSU1_B0080"/>
<evidence type="ECO:0000313" key="1">
    <source>
        <dbReference type="EMBL" id="GAB60937.1"/>
    </source>
</evidence>
<dbReference type="EMBL" id="BAFH01000002">
    <property type="protein sequence ID" value="GAB60937.1"/>
    <property type="molecule type" value="Genomic_DNA"/>
</dbReference>
<dbReference type="eggNOG" id="ENOG5032YHH">
    <property type="taxonomic scope" value="Bacteria"/>
</dbReference>
<reference evidence="1 2" key="1">
    <citation type="journal article" date="2012" name="FEBS Lett.">
        <title>Anammox organism KSU-1 expresses a NirK-type copper-containing nitrite reductase instead of a NirS-type with cytochrome cd1.</title>
        <authorList>
            <person name="Hira D."/>
            <person name="Toh H."/>
            <person name="Migita C.T."/>
            <person name="Okubo H."/>
            <person name="Nishiyama T."/>
            <person name="Hattori M."/>
            <person name="Furukawa K."/>
            <person name="Fujii T."/>
        </authorList>
    </citation>
    <scope>NUCLEOTIDE SEQUENCE [LARGE SCALE GENOMIC DNA]</scope>
</reference>
<proteinExistence type="predicted"/>
<comment type="caution">
    <text evidence="1">The sequence shown here is derived from an EMBL/GenBank/DDBJ whole genome shotgun (WGS) entry which is preliminary data.</text>
</comment>
<name>I3IGU2_9BACT</name>
<dbReference type="AlphaFoldDB" id="I3IGU2"/>
<keyword evidence="2" id="KW-1185">Reference proteome</keyword>
<dbReference type="Proteomes" id="UP000002985">
    <property type="component" value="Unassembled WGS sequence"/>
</dbReference>
<accession>I3IGU2</accession>
<organism evidence="1 2">
    <name type="scientific">Candidatus Jettenia caeni</name>
    <dbReference type="NCBI Taxonomy" id="247490"/>
    <lineage>
        <taxon>Bacteria</taxon>
        <taxon>Pseudomonadati</taxon>
        <taxon>Planctomycetota</taxon>
        <taxon>Candidatus Brocadiia</taxon>
        <taxon>Candidatus Brocadiales</taxon>
        <taxon>Candidatus Brocadiaceae</taxon>
        <taxon>Candidatus Jettenia</taxon>
    </lineage>
</organism>